<accession>A0A067JGK9</accession>
<dbReference type="Proteomes" id="UP000027138">
    <property type="component" value="Unassembled WGS sequence"/>
</dbReference>
<reference evidence="1 2" key="1">
    <citation type="journal article" date="2014" name="PLoS ONE">
        <title>Global Analysis of Gene Expression Profiles in Physic Nut (Jatropha curcas L.) Seedlings Exposed to Salt Stress.</title>
        <authorList>
            <person name="Zhang L."/>
            <person name="Zhang C."/>
            <person name="Wu P."/>
            <person name="Chen Y."/>
            <person name="Li M."/>
            <person name="Jiang H."/>
            <person name="Wu G."/>
        </authorList>
    </citation>
    <scope>NUCLEOTIDE SEQUENCE [LARGE SCALE GENOMIC DNA]</scope>
    <source>
        <strain evidence="2">cv. GZQX0401</strain>
        <tissue evidence="1">Young leaves</tissue>
    </source>
</reference>
<proteinExistence type="predicted"/>
<sequence length="76" mass="8379">MAATKERMDGFESLCVHLNGSLVRLDLKSYKHNPSSAIPPFTPSATVAVNYSDIGHLDDRDPIAVVRFEIYWAATA</sequence>
<evidence type="ECO:0000313" key="1">
    <source>
        <dbReference type="EMBL" id="KDP22992.1"/>
    </source>
</evidence>
<protein>
    <submittedName>
        <fullName evidence="1">Uncharacterized protein</fullName>
    </submittedName>
</protein>
<dbReference type="AlphaFoldDB" id="A0A067JGK9"/>
<name>A0A067JGK9_JATCU</name>
<keyword evidence="2" id="KW-1185">Reference proteome</keyword>
<organism evidence="1 2">
    <name type="scientific">Jatropha curcas</name>
    <name type="common">Barbados nut</name>
    <dbReference type="NCBI Taxonomy" id="180498"/>
    <lineage>
        <taxon>Eukaryota</taxon>
        <taxon>Viridiplantae</taxon>
        <taxon>Streptophyta</taxon>
        <taxon>Embryophyta</taxon>
        <taxon>Tracheophyta</taxon>
        <taxon>Spermatophyta</taxon>
        <taxon>Magnoliopsida</taxon>
        <taxon>eudicotyledons</taxon>
        <taxon>Gunneridae</taxon>
        <taxon>Pentapetalae</taxon>
        <taxon>rosids</taxon>
        <taxon>fabids</taxon>
        <taxon>Malpighiales</taxon>
        <taxon>Euphorbiaceae</taxon>
        <taxon>Crotonoideae</taxon>
        <taxon>Jatropheae</taxon>
        <taxon>Jatropha</taxon>
    </lineage>
</organism>
<dbReference type="EMBL" id="KK915311">
    <property type="protein sequence ID" value="KDP22992.1"/>
    <property type="molecule type" value="Genomic_DNA"/>
</dbReference>
<evidence type="ECO:0000313" key="2">
    <source>
        <dbReference type="Proteomes" id="UP000027138"/>
    </source>
</evidence>
<gene>
    <name evidence="1" type="ORF">JCGZ_01714</name>
</gene>